<feature type="region of interest" description="Disordered" evidence="1">
    <location>
        <begin position="1"/>
        <end position="35"/>
    </location>
</feature>
<organism evidence="2 3">
    <name type="scientific">Carpediemonas membranifera</name>
    <dbReference type="NCBI Taxonomy" id="201153"/>
    <lineage>
        <taxon>Eukaryota</taxon>
        <taxon>Metamonada</taxon>
        <taxon>Carpediemonas-like organisms</taxon>
        <taxon>Carpediemonas</taxon>
    </lineage>
</organism>
<comment type="caution">
    <text evidence="2">The sequence shown here is derived from an EMBL/GenBank/DDBJ whole genome shotgun (WGS) entry which is preliminary data.</text>
</comment>
<feature type="region of interest" description="Disordered" evidence="1">
    <location>
        <begin position="354"/>
        <end position="390"/>
    </location>
</feature>
<dbReference type="Proteomes" id="UP000717585">
    <property type="component" value="Unassembled WGS sequence"/>
</dbReference>
<name>A0A8J6BDA0_9EUKA</name>
<evidence type="ECO:0000313" key="2">
    <source>
        <dbReference type="EMBL" id="KAG9395082.1"/>
    </source>
</evidence>
<dbReference type="EMBL" id="JAHDYR010000012">
    <property type="protein sequence ID" value="KAG9395082.1"/>
    <property type="molecule type" value="Genomic_DNA"/>
</dbReference>
<dbReference type="AlphaFoldDB" id="A0A8J6BDA0"/>
<reference evidence="2" key="1">
    <citation type="submission" date="2021-05" db="EMBL/GenBank/DDBJ databases">
        <title>A free-living protist that lacks canonical eukaryotic 1 DNA replication and segregation systems.</title>
        <authorList>
            <person name="Salas-Leiva D.E."/>
            <person name="Tromer E.C."/>
            <person name="Curtis B.A."/>
            <person name="Jerlstrom-Hultqvist J."/>
            <person name="Kolisko M."/>
            <person name="Yi Z."/>
            <person name="Salas-Leiva J.S."/>
            <person name="Gallot-Lavallee L."/>
            <person name="Kops G.J.P.L."/>
            <person name="Archibald J.M."/>
            <person name="Simpson A.G.B."/>
            <person name="Roger A.J."/>
        </authorList>
    </citation>
    <scope>NUCLEOTIDE SEQUENCE</scope>
    <source>
        <strain evidence="2">BICM</strain>
    </source>
</reference>
<sequence>MADIADSDDMIEDLMSPPSPASEPALSTPANDELTPVDAEIQVALKNPDEDLPDVTPLPSSTTRQLKIQVAALDNARAVRKDIRNDSKLFVGYCHALAKSCRRAGRAPNALRRVPVLDFRTRQLQQHAASVQNELTYHADALMAAATTGALGQAERKVQAEMFATLKELHGIENDWVVARKRFKKETKPLRVALERVRQAEQQRDELCKGAVDRGTVLTRGFRWKVDRAQGKVDGARTRYAREWSLMKVTRDYFLVDLDRLHHKLAAAHADWAQVVRTHLDAISAALRAILDEAAVSMMALDHLDALEGALPTPAHASRKLDGAIVYHAGTPPSPTLQVFGRLDLEAETDRREARLKLGERPPVEPTTPRPTEFGTPVTPLDAGVVSAEA</sequence>
<evidence type="ECO:0000313" key="3">
    <source>
        <dbReference type="Proteomes" id="UP000717585"/>
    </source>
</evidence>
<gene>
    <name evidence="2" type="ORF">J8273_0298</name>
</gene>
<accession>A0A8J6BDA0</accession>
<protein>
    <submittedName>
        <fullName evidence="2">Uncharacterized protein</fullName>
    </submittedName>
</protein>
<proteinExistence type="predicted"/>
<evidence type="ECO:0000256" key="1">
    <source>
        <dbReference type="SAM" id="MobiDB-lite"/>
    </source>
</evidence>
<feature type="compositionally biased region" description="Acidic residues" evidence="1">
    <location>
        <begin position="1"/>
        <end position="12"/>
    </location>
</feature>
<keyword evidence="3" id="KW-1185">Reference proteome</keyword>
<feature type="compositionally biased region" description="Basic and acidic residues" evidence="1">
    <location>
        <begin position="354"/>
        <end position="363"/>
    </location>
</feature>